<protein>
    <submittedName>
        <fullName evidence="2">Uncharacterized protein</fullName>
    </submittedName>
</protein>
<accession>A0A829HE18</accession>
<dbReference type="AlphaFoldDB" id="A0A829HE18"/>
<comment type="caution">
    <text evidence="2">The sequence shown here is derived from an EMBL/GenBank/DDBJ whole genome shotgun (WGS) entry which is preliminary data.</text>
</comment>
<keyword evidence="1" id="KW-1133">Transmembrane helix</keyword>
<dbReference type="SUPFAM" id="SSF55961">
    <property type="entry name" value="Bet v1-like"/>
    <property type="match status" value="1"/>
</dbReference>
<evidence type="ECO:0000313" key="2">
    <source>
        <dbReference type="EMBL" id="EPF74716.1"/>
    </source>
</evidence>
<feature type="transmembrane region" description="Helical" evidence="1">
    <location>
        <begin position="203"/>
        <end position="220"/>
    </location>
</feature>
<evidence type="ECO:0000313" key="3">
    <source>
        <dbReference type="Proteomes" id="UP000014523"/>
    </source>
</evidence>
<dbReference type="EMBL" id="ATGG01000028">
    <property type="protein sequence ID" value="EPF74716.1"/>
    <property type="molecule type" value="Genomic_DNA"/>
</dbReference>
<feature type="transmembrane region" description="Helical" evidence="1">
    <location>
        <begin position="85"/>
        <end position="104"/>
    </location>
</feature>
<feature type="transmembrane region" description="Helical" evidence="1">
    <location>
        <begin position="145"/>
        <end position="164"/>
    </location>
</feature>
<keyword evidence="1" id="KW-0812">Transmembrane</keyword>
<feature type="transmembrane region" description="Helical" evidence="1">
    <location>
        <begin position="171"/>
        <end position="197"/>
    </location>
</feature>
<organism evidence="2 3">
    <name type="scientific">Acinetobacter gyllenbergii CIP 110306 = MTCC 11365</name>
    <dbReference type="NCBI Taxonomy" id="1217657"/>
    <lineage>
        <taxon>Bacteria</taxon>
        <taxon>Pseudomonadati</taxon>
        <taxon>Pseudomonadota</taxon>
        <taxon>Gammaproteobacteria</taxon>
        <taxon>Moraxellales</taxon>
        <taxon>Moraxellaceae</taxon>
        <taxon>Acinetobacter</taxon>
    </lineage>
</organism>
<gene>
    <name evidence="2" type="ORF">F957_03320</name>
</gene>
<sequence>MHHIVDDKITIIQELQQQGYARILVEVWTDEVRDSIDQMLRQAGFAHYHVHKIKNEQNSYVLVLSNLTHDLPYSLEKDYPARSSFLRILPLILAASLIAFTVLLSSYSKDLMSFVVVIVIPAILGSLFEYFMIRKQPNPIFLSKLFKIQPLVFVIVIMFCVIVLREGIICLIMLLPILLIGLLLGAGLMRLICHYLWKPSAKIYSFALLPLILWLLLPDFSRTEYGQTQRSVVIHAPAQQVFQAINQIGKIQPEEVKDSFIFSMGFPKPIFGMTEQHEGELIRTIQWERGIKFEEKVTASHAPYLLSWTYQFAPDSFPKGSLDDHLEMGGKYFDLLKTDYQLEQIDVHTTKLILSIDYRLSTEYNWYSRLWVNYVLNEFSDVVMQIHKQRLEKDLP</sequence>
<name>A0A829HE18_9GAMM</name>
<keyword evidence="1" id="KW-0472">Membrane</keyword>
<evidence type="ECO:0000256" key="1">
    <source>
        <dbReference type="SAM" id="Phobius"/>
    </source>
</evidence>
<keyword evidence="3" id="KW-1185">Reference proteome</keyword>
<reference evidence="2 3" key="1">
    <citation type="submission" date="2013-06" db="EMBL/GenBank/DDBJ databases">
        <title>The Genome Sequence of Acinetobacter gyllenbergii CIP 110306.</title>
        <authorList>
            <consortium name="The Broad Institute Genome Sequencing Platform"/>
            <consortium name="The Broad Institute Genome Sequencing Center for Infectious Disease"/>
            <person name="Cerqueira G."/>
            <person name="Feldgarden M."/>
            <person name="Courvalin P."/>
            <person name="Perichon B."/>
            <person name="Grillot-Courvalin C."/>
            <person name="Clermont D."/>
            <person name="Rocha E."/>
            <person name="Yoon E.-J."/>
            <person name="Nemec A."/>
            <person name="Young S.K."/>
            <person name="Zeng Q."/>
            <person name="Gargeya S."/>
            <person name="Fitzgerald M."/>
            <person name="Abouelleil A."/>
            <person name="Alvarado L."/>
            <person name="Berlin A.M."/>
            <person name="Chapman S.B."/>
            <person name="Dewar J."/>
            <person name="Goldberg J."/>
            <person name="Griggs A."/>
            <person name="Gujja S."/>
            <person name="Hansen M."/>
            <person name="Howarth C."/>
            <person name="Imamovic A."/>
            <person name="Larimer J."/>
            <person name="McCowan C."/>
            <person name="Murphy C."/>
            <person name="Pearson M."/>
            <person name="Priest M."/>
            <person name="Roberts A."/>
            <person name="Saif S."/>
            <person name="Shea T."/>
            <person name="Sykes S."/>
            <person name="Wortman J."/>
            <person name="Nusbaum C."/>
            <person name="Birren B."/>
        </authorList>
    </citation>
    <scope>NUCLEOTIDE SEQUENCE [LARGE SCALE GENOMIC DNA]</scope>
    <source>
        <strain evidence="2 3">CIP 110306</strain>
    </source>
</reference>
<proteinExistence type="predicted"/>
<feature type="transmembrane region" description="Helical" evidence="1">
    <location>
        <begin position="111"/>
        <end position="133"/>
    </location>
</feature>
<dbReference type="RefSeq" id="WP_016542605.1">
    <property type="nucleotide sequence ID" value="NZ_ASQH01000018.1"/>
</dbReference>
<dbReference type="Proteomes" id="UP000014523">
    <property type="component" value="Unassembled WGS sequence"/>
</dbReference>